<proteinExistence type="predicted"/>
<organism evidence="1 2">
    <name type="scientific">Brassicogethes aeneus</name>
    <name type="common">Rape pollen beetle</name>
    <name type="synonym">Meligethes aeneus</name>
    <dbReference type="NCBI Taxonomy" id="1431903"/>
    <lineage>
        <taxon>Eukaryota</taxon>
        <taxon>Metazoa</taxon>
        <taxon>Ecdysozoa</taxon>
        <taxon>Arthropoda</taxon>
        <taxon>Hexapoda</taxon>
        <taxon>Insecta</taxon>
        <taxon>Pterygota</taxon>
        <taxon>Neoptera</taxon>
        <taxon>Endopterygota</taxon>
        <taxon>Coleoptera</taxon>
        <taxon>Polyphaga</taxon>
        <taxon>Cucujiformia</taxon>
        <taxon>Nitidulidae</taxon>
        <taxon>Meligethinae</taxon>
        <taxon>Brassicogethes</taxon>
    </lineage>
</organism>
<evidence type="ECO:0000313" key="1">
    <source>
        <dbReference type="EMBL" id="CAH0559722.1"/>
    </source>
</evidence>
<gene>
    <name evidence="1" type="ORF">MELIAE_LOCUS9737</name>
</gene>
<dbReference type="AlphaFoldDB" id="A0A9P0BCF4"/>
<dbReference type="Proteomes" id="UP001154078">
    <property type="component" value="Chromosome 6"/>
</dbReference>
<name>A0A9P0BCF4_BRAAE</name>
<sequence length="116" mass="13684">MEARSIGEYINEYPALKSELESDFDQLYPDASMKMFSEWPGFCEKLLMHAQKRKDNILSKISGLDDENMTQEVRTTRILFLLPYLLSTHTLKRKRSQCWRPSKIEVEEGFIIHIKV</sequence>
<dbReference type="OrthoDB" id="6780164at2759"/>
<evidence type="ECO:0000313" key="2">
    <source>
        <dbReference type="Proteomes" id="UP001154078"/>
    </source>
</evidence>
<reference evidence="1" key="1">
    <citation type="submission" date="2021-12" db="EMBL/GenBank/DDBJ databases">
        <authorList>
            <person name="King R."/>
        </authorList>
    </citation>
    <scope>NUCLEOTIDE SEQUENCE</scope>
</reference>
<dbReference type="EMBL" id="OV121137">
    <property type="protein sequence ID" value="CAH0559722.1"/>
    <property type="molecule type" value="Genomic_DNA"/>
</dbReference>
<protein>
    <submittedName>
        <fullName evidence="1">Uncharacterized protein</fullName>
    </submittedName>
</protein>
<keyword evidence="2" id="KW-1185">Reference proteome</keyword>
<accession>A0A9P0BCF4</accession>